<name>W9Z5A7_FUSOX</name>
<dbReference type="Proteomes" id="UP000030703">
    <property type="component" value="Unassembled WGS sequence"/>
</dbReference>
<organism evidence="1">
    <name type="scientific">Fusarium oxysporum f. sp. melonis 26406</name>
    <dbReference type="NCBI Taxonomy" id="1089452"/>
    <lineage>
        <taxon>Eukaryota</taxon>
        <taxon>Fungi</taxon>
        <taxon>Dikarya</taxon>
        <taxon>Ascomycota</taxon>
        <taxon>Pezizomycotina</taxon>
        <taxon>Sordariomycetes</taxon>
        <taxon>Hypocreomycetidae</taxon>
        <taxon>Hypocreales</taxon>
        <taxon>Nectriaceae</taxon>
        <taxon>Fusarium</taxon>
        <taxon>Fusarium oxysporum species complex</taxon>
    </lineage>
</organism>
<reference evidence="1" key="1">
    <citation type="submission" date="2012-04" db="EMBL/GenBank/DDBJ databases">
        <title>The Genome Sequence of Fusarium oxysporum melonis.</title>
        <authorList>
            <consortium name="The Broad Institute Genome Sequencing Platform"/>
            <person name="Ma L.-J."/>
            <person name="Gale L.R."/>
            <person name="Schwartz D.C."/>
            <person name="Zhou S."/>
            <person name="Corby-Kistler H."/>
            <person name="Young S.K."/>
            <person name="Zeng Q."/>
            <person name="Gargeya S."/>
            <person name="Fitzgerald M."/>
            <person name="Haas B."/>
            <person name="Abouelleil A."/>
            <person name="Alvarado L."/>
            <person name="Arachchi H.M."/>
            <person name="Berlin A."/>
            <person name="Brown A."/>
            <person name="Chapman S.B."/>
            <person name="Chen Z."/>
            <person name="Dunbar C."/>
            <person name="Freedman E."/>
            <person name="Gearin G."/>
            <person name="Goldberg J."/>
            <person name="Griggs A."/>
            <person name="Gujja S."/>
            <person name="Heiman D."/>
            <person name="Howarth C."/>
            <person name="Larson L."/>
            <person name="Lui A."/>
            <person name="MacDonald P.J.P."/>
            <person name="Montmayeur A."/>
            <person name="Murphy C."/>
            <person name="Neiman D."/>
            <person name="Pearson M."/>
            <person name="Priest M."/>
            <person name="Roberts A."/>
            <person name="Saif S."/>
            <person name="Shea T."/>
            <person name="Shenoy N."/>
            <person name="Sisk P."/>
            <person name="Stolte C."/>
            <person name="Sykes S."/>
            <person name="Wortman J."/>
            <person name="Nusbaum C."/>
            <person name="Birren B."/>
        </authorList>
    </citation>
    <scope>NUCLEOTIDE SEQUENCE</scope>
    <source>
        <strain evidence="1">26406</strain>
    </source>
</reference>
<dbReference type="HOGENOM" id="CLU_3299442_0_0_1"/>
<reference evidence="1" key="2">
    <citation type="submission" date="2014-02" db="EMBL/GenBank/DDBJ databases">
        <title>Annotation of the Genome Sequence of Fusarium oxysporum f. sp. melonis 26406.</title>
        <authorList>
            <consortium name="The Broad Institute Genomics Platform"/>
            <person name="Ma L.-J."/>
            <person name="Corby-Kistler H."/>
            <person name="Broz K."/>
            <person name="Gale L.R."/>
            <person name="Jonkers W."/>
            <person name="O'Donnell K."/>
            <person name="Ploetz R."/>
            <person name="Steinberg C."/>
            <person name="Schwartz D.C."/>
            <person name="VanEtten H."/>
            <person name="Zhou S."/>
            <person name="Young S.K."/>
            <person name="Zeng Q."/>
            <person name="Gargeya S."/>
            <person name="Fitzgerald M."/>
            <person name="Abouelleil A."/>
            <person name="Alvarado L."/>
            <person name="Chapman S.B."/>
            <person name="Gainer-Dewar J."/>
            <person name="Goldberg J."/>
            <person name="Griggs A."/>
            <person name="Gujja S."/>
            <person name="Hansen M."/>
            <person name="Howarth C."/>
            <person name="Imamovic A."/>
            <person name="Ireland A."/>
            <person name="Larimer J."/>
            <person name="McCowan C."/>
            <person name="Murphy C."/>
            <person name="Pearson M."/>
            <person name="Poon T.W."/>
            <person name="Priest M."/>
            <person name="Roberts A."/>
            <person name="Saif S."/>
            <person name="Shea T."/>
            <person name="Sykes S."/>
            <person name="Wortman J."/>
            <person name="Nusbaum C."/>
            <person name="Birren B."/>
        </authorList>
    </citation>
    <scope>NUCLEOTIDE SEQUENCE</scope>
    <source>
        <strain evidence="1">26406</strain>
    </source>
</reference>
<sequence>MDQSIHLAAMRMWTNENNSRAFSFPMHNMVNAQIWNAAVL</sequence>
<protein>
    <submittedName>
        <fullName evidence="1">Uncharacterized protein</fullName>
    </submittedName>
</protein>
<gene>
    <name evidence="1" type="ORF">FOMG_19773</name>
</gene>
<proteinExistence type="predicted"/>
<dbReference type="VEuPathDB" id="FungiDB:FOMG_19773"/>
<dbReference type="AlphaFoldDB" id="W9Z5A7"/>
<accession>W9Z5A7</accession>
<dbReference type="EMBL" id="KI980871">
    <property type="protein sequence ID" value="EXK23448.1"/>
    <property type="molecule type" value="Genomic_DNA"/>
</dbReference>
<evidence type="ECO:0000313" key="1">
    <source>
        <dbReference type="EMBL" id="EXK23448.1"/>
    </source>
</evidence>